<gene>
    <name evidence="3" type="ORF">NCCP691_11840</name>
</gene>
<evidence type="ECO:0000256" key="1">
    <source>
        <dbReference type="SAM" id="MobiDB-lite"/>
    </source>
</evidence>
<dbReference type="EMBL" id="BPMK01000004">
    <property type="protein sequence ID" value="GIZ51170.1"/>
    <property type="molecule type" value="Genomic_DNA"/>
</dbReference>
<evidence type="ECO:0000313" key="4">
    <source>
        <dbReference type="Proteomes" id="UP000887222"/>
    </source>
</evidence>
<evidence type="ECO:0008006" key="5">
    <source>
        <dbReference type="Google" id="ProtNLM"/>
    </source>
</evidence>
<feature type="region of interest" description="Disordered" evidence="1">
    <location>
        <begin position="76"/>
        <end position="100"/>
    </location>
</feature>
<evidence type="ECO:0000313" key="3">
    <source>
        <dbReference type="EMBL" id="GIZ51170.1"/>
    </source>
</evidence>
<keyword evidence="2" id="KW-0732">Signal</keyword>
<accession>A0ABQ4Q2U2</accession>
<organism evidence="3 4">
    <name type="scientific">Noviherbaspirillum aridicola</name>
    <dbReference type="NCBI Taxonomy" id="2849687"/>
    <lineage>
        <taxon>Bacteria</taxon>
        <taxon>Pseudomonadati</taxon>
        <taxon>Pseudomonadota</taxon>
        <taxon>Betaproteobacteria</taxon>
        <taxon>Burkholderiales</taxon>
        <taxon>Oxalobacteraceae</taxon>
        <taxon>Noviherbaspirillum</taxon>
    </lineage>
</organism>
<sequence length="123" mass="13656">MPFKPGLSLLLITFSAQAGAAEPAVYSRESQEGVRTILLQNMALDRSPGRHPPAQFLAPMPVERRAAENVFPDPASAMGARLSDANPLPQENVRRTRSLSVEERRALRRQIDEVGHDIYAPRR</sequence>
<name>A0ABQ4Q2U2_9BURK</name>
<proteinExistence type="predicted"/>
<evidence type="ECO:0000256" key="2">
    <source>
        <dbReference type="SAM" id="SignalP"/>
    </source>
</evidence>
<feature type="chain" id="PRO_5046181087" description="DUF4148 domain-containing protein" evidence="2">
    <location>
        <begin position="21"/>
        <end position="123"/>
    </location>
</feature>
<dbReference type="RefSeq" id="WP_220807428.1">
    <property type="nucleotide sequence ID" value="NZ_BPMK01000004.1"/>
</dbReference>
<reference evidence="3 4" key="1">
    <citation type="journal article" date="2022" name="Int. J. Syst. Evol. Microbiol.">
        <title>Noviherbaspirillum aridicola sp. nov., isolated from an arid soil in Pakistan.</title>
        <authorList>
            <person name="Khan I.U."/>
            <person name="Saqib M."/>
            <person name="Amin A."/>
            <person name="Hussain F."/>
            <person name="Li L."/>
            <person name="Liu Y.H."/>
            <person name="Fang B.Z."/>
            <person name="Ahmed I."/>
            <person name="Li W.J."/>
        </authorList>
    </citation>
    <scope>NUCLEOTIDE SEQUENCE [LARGE SCALE GENOMIC DNA]</scope>
    <source>
        <strain evidence="3 4">NCCP-691</strain>
    </source>
</reference>
<comment type="caution">
    <text evidence="3">The sequence shown here is derived from an EMBL/GenBank/DDBJ whole genome shotgun (WGS) entry which is preliminary data.</text>
</comment>
<protein>
    <recommendedName>
        <fullName evidence="5">DUF4148 domain-containing protein</fullName>
    </recommendedName>
</protein>
<dbReference type="Proteomes" id="UP000887222">
    <property type="component" value="Unassembled WGS sequence"/>
</dbReference>
<keyword evidence="4" id="KW-1185">Reference proteome</keyword>
<feature type="signal peptide" evidence="2">
    <location>
        <begin position="1"/>
        <end position="20"/>
    </location>
</feature>